<name>D0LMG0_HALO1</name>
<dbReference type="InterPro" id="IPR029058">
    <property type="entry name" value="AB_hydrolase_fold"/>
</dbReference>
<accession>D0LMG0</accession>
<dbReference type="EMBL" id="CP001804">
    <property type="protein sequence ID" value="ACY16866.1"/>
    <property type="molecule type" value="Genomic_DNA"/>
</dbReference>
<dbReference type="RefSeq" id="WP_012829464.1">
    <property type="nucleotide sequence ID" value="NC_013440.1"/>
</dbReference>
<dbReference type="KEGG" id="hoh:Hoch_4372"/>
<protein>
    <submittedName>
        <fullName evidence="2">Alpha/beta family hydrolase</fullName>
    </submittedName>
</protein>
<dbReference type="Gene3D" id="3.40.50.1820">
    <property type="entry name" value="alpha/beta hydrolase"/>
    <property type="match status" value="1"/>
</dbReference>
<sequence>MSPSSARSATAEVLEIAGHALELARIPGPGARSQPTLVFLHEGLGSVSTWRDVPARIAVATGLPALVYSRAGYGNSAPVTLPRPLDYMQHEGRVVLPALLERAGIDDALLIGHSDGASIALLYAATAHGRARVRGLVLEAPHVFVEERTVAAIEQAAAAYRESGLRERLARHHAQVDVAFWGWNRAWLAPGFRDWNIESVLPAVRAPALLVQSVDDPYGTTRQLDAIARGSGGPVEQLLLEDCGHAPHRDRPEATLSAITDFVGALLTAA</sequence>
<evidence type="ECO:0000313" key="2">
    <source>
        <dbReference type="EMBL" id="ACY16866.1"/>
    </source>
</evidence>
<dbReference type="AlphaFoldDB" id="D0LMG0"/>
<evidence type="ECO:0000259" key="1">
    <source>
        <dbReference type="Pfam" id="PF12697"/>
    </source>
</evidence>
<dbReference type="Proteomes" id="UP000001880">
    <property type="component" value="Chromosome"/>
</dbReference>
<dbReference type="SUPFAM" id="SSF53474">
    <property type="entry name" value="alpha/beta-Hydrolases"/>
    <property type="match status" value="1"/>
</dbReference>
<evidence type="ECO:0000313" key="3">
    <source>
        <dbReference type="Proteomes" id="UP000001880"/>
    </source>
</evidence>
<proteinExistence type="predicted"/>
<reference evidence="2 3" key="1">
    <citation type="journal article" date="2010" name="Stand. Genomic Sci.">
        <title>Complete genome sequence of Haliangium ochraceum type strain (SMP-2).</title>
        <authorList>
            <consortium name="US DOE Joint Genome Institute (JGI-PGF)"/>
            <person name="Ivanova N."/>
            <person name="Daum C."/>
            <person name="Lang E."/>
            <person name="Abt B."/>
            <person name="Kopitz M."/>
            <person name="Saunders E."/>
            <person name="Lapidus A."/>
            <person name="Lucas S."/>
            <person name="Glavina Del Rio T."/>
            <person name="Nolan M."/>
            <person name="Tice H."/>
            <person name="Copeland A."/>
            <person name="Cheng J.F."/>
            <person name="Chen F."/>
            <person name="Bruce D."/>
            <person name="Goodwin L."/>
            <person name="Pitluck S."/>
            <person name="Mavromatis K."/>
            <person name="Pati A."/>
            <person name="Mikhailova N."/>
            <person name="Chen A."/>
            <person name="Palaniappan K."/>
            <person name="Land M."/>
            <person name="Hauser L."/>
            <person name="Chang Y.J."/>
            <person name="Jeffries C.D."/>
            <person name="Detter J.C."/>
            <person name="Brettin T."/>
            <person name="Rohde M."/>
            <person name="Goker M."/>
            <person name="Bristow J."/>
            <person name="Markowitz V."/>
            <person name="Eisen J.A."/>
            <person name="Hugenholtz P."/>
            <person name="Kyrpides N.C."/>
            <person name="Klenk H.P."/>
        </authorList>
    </citation>
    <scope>NUCLEOTIDE SEQUENCE [LARGE SCALE GENOMIC DNA]</scope>
    <source>
        <strain evidence="3">DSM 14365 / CIP 107738 / JCM 11303 / AJ 13395 / SMP-2</strain>
    </source>
</reference>
<dbReference type="STRING" id="502025.Hoch_4372"/>
<dbReference type="PANTHER" id="PTHR43689:SF8">
    <property type="entry name" value="ALPHA_BETA-HYDROLASES SUPERFAMILY PROTEIN"/>
    <property type="match status" value="1"/>
</dbReference>
<gene>
    <name evidence="2" type="ordered locus">Hoch_4372</name>
</gene>
<feature type="domain" description="AB hydrolase-1" evidence="1">
    <location>
        <begin position="37"/>
        <end position="256"/>
    </location>
</feature>
<keyword evidence="2" id="KW-0378">Hydrolase</keyword>
<organism evidence="2 3">
    <name type="scientific">Haliangium ochraceum (strain DSM 14365 / JCM 11303 / SMP-2)</name>
    <dbReference type="NCBI Taxonomy" id="502025"/>
    <lineage>
        <taxon>Bacteria</taxon>
        <taxon>Pseudomonadati</taxon>
        <taxon>Myxococcota</taxon>
        <taxon>Polyangia</taxon>
        <taxon>Haliangiales</taxon>
        <taxon>Kofleriaceae</taxon>
        <taxon>Haliangium</taxon>
    </lineage>
</organism>
<keyword evidence="3" id="KW-1185">Reference proteome</keyword>
<dbReference type="Pfam" id="PF12697">
    <property type="entry name" value="Abhydrolase_6"/>
    <property type="match status" value="1"/>
</dbReference>
<dbReference type="InterPro" id="IPR000073">
    <property type="entry name" value="AB_hydrolase_1"/>
</dbReference>
<dbReference type="PANTHER" id="PTHR43689">
    <property type="entry name" value="HYDROLASE"/>
    <property type="match status" value="1"/>
</dbReference>
<dbReference type="GO" id="GO:0016787">
    <property type="term" value="F:hydrolase activity"/>
    <property type="evidence" value="ECO:0007669"/>
    <property type="project" value="UniProtKB-KW"/>
</dbReference>
<dbReference type="eggNOG" id="COG1073">
    <property type="taxonomic scope" value="Bacteria"/>
</dbReference>
<dbReference type="HOGENOM" id="CLU_020336_26_0_7"/>
<dbReference type="OrthoDB" id="9779853at2"/>